<feature type="compositionally biased region" description="Acidic residues" evidence="4">
    <location>
        <begin position="1120"/>
        <end position="1130"/>
    </location>
</feature>
<dbReference type="PANTHER" id="PTHR15574">
    <property type="entry name" value="WD REPEAT DOMAIN-CONTAINING FAMILY"/>
    <property type="match status" value="1"/>
</dbReference>
<evidence type="ECO:0000256" key="3">
    <source>
        <dbReference type="PROSITE-ProRule" id="PRU00221"/>
    </source>
</evidence>
<name>A0A9W8BCD1_9FUNG</name>
<organism evidence="5 6">
    <name type="scientific">Dimargaris verticillata</name>
    <dbReference type="NCBI Taxonomy" id="2761393"/>
    <lineage>
        <taxon>Eukaryota</taxon>
        <taxon>Fungi</taxon>
        <taxon>Fungi incertae sedis</taxon>
        <taxon>Zoopagomycota</taxon>
        <taxon>Kickxellomycotina</taxon>
        <taxon>Dimargaritomycetes</taxon>
        <taxon>Dimargaritales</taxon>
        <taxon>Dimargaritaceae</taxon>
        <taxon>Dimargaris</taxon>
    </lineage>
</organism>
<evidence type="ECO:0000256" key="4">
    <source>
        <dbReference type="SAM" id="MobiDB-lite"/>
    </source>
</evidence>
<feature type="region of interest" description="Disordered" evidence="4">
    <location>
        <begin position="1111"/>
        <end position="1130"/>
    </location>
</feature>
<feature type="compositionally biased region" description="Low complexity" evidence="4">
    <location>
        <begin position="814"/>
        <end position="825"/>
    </location>
</feature>
<feature type="compositionally biased region" description="Polar residues" evidence="4">
    <location>
        <begin position="826"/>
        <end position="835"/>
    </location>
</feature>
<dbReference type="GO" id="GO:0045717">
    <property type="term" value="P:negative regulation of fatty acid biosynthetic process"/>
    <property type="evidence" value="ECO:0007669"/>
    <property type="project" value="TreeGrafter"/>
</dbReference>
<dbReference type="PROSITE" id="PS50294">
    <property type="entry name" value="WD_REPEATS_REGION"/>
    <property type="match status" value="1"/>
</dbReference>
<feature type="repeat" description="WD" evidence="3">
    <location>
        <begin position="929"/>
        <end position="958"/>
    </location>
</feature>
<accession>A0A9W8BCD1</accession>
<reference evidence="5" key="1">
    <citation type="submission" date="2022-07" db="EMBL/GenBank/DDBJ databases">
        <title>Phylogenomic reconstructions and comparative analyses of Kickxellomycotina fungi.</title>
        <authorList>
            <person name="Reynolds N.K."/>
            <person name="Stajich J.E."/>
            <person name="Barry K."/>
            <person name="Grigoriev I.V."/>
            <person name="Crous P."/>
            <person name="Smith M.E."/>
        </authorList>
    </citation>
    <scope>NUCLEOTIDE SEQUENCE</scope>
    <source>
        <strain evidence="5">RSA 567</strain>
    </source>
</reference>
<dbReference type="GO" id="GO:0005737">
    <property type="term" value="C:cytoplasm"/>
    <property type="evidence" value="ECO:0007669"/>
    <property type="project" value="TreeGrafter"/>
</dbReference>
<dbReference type="Gene3D" id="2.130.10.10">
    <property type="entry name" value="YVTN repeat-like/Quinoprotein amine dehydrogenase"/>
    <property type="match status" value="3"/>
</dbReference>
<dbReference type="InterPro" id="IPR045151">
    <property type="entry name" value="DCAF8"/>
</dbReference>
<feature type="compositionally biased region" description="Low complexity" evidence="4">
    <location>
        <begin position="389"/>
        <end position="398"/>
    </location>
</feature>
<dbReference type="EMBL" id="JANBQB010000003">
    <property type="protein sequence ID" value="KAJ1985195.1"/>
    <property type="molecule type" value="Genomic_DNA"/>
</dbReference>
<gene>
    <name evidence="5" type="ORF">H4R34_000154</name>
</gene>
<dbReference type="Proteomes" id="UP001151582">
    <property type="component" value="Unassembled WGS sequence"/>
</dbReference>
<feature type="compositionally biased region" description="Low complexity" evidence="4">
    <location>
        <begin position="414"/>
        <end position="436"/>
    </location>
</feature>
<dbReference type="Pfam" id="PF00400">
    <property type="entry name" value="WD40"/>
    <property type="match status" value="3"/>
</dbReference>
<evidence type="ECO:0008006" key="7">
    <source>
        <dbReference type="Google" id="ProtNLM"/>
    </source>
</evidence>
<evidence type="ECO:0000256" key="1">
    <source>
        <dbReference type="ARBA" id="ARBA00022574"/>
    </source>
</evidence>
<feature type="region of interest" description="Disordered" evidence="4">
    <location>
        <begin position="814"/>
        <end position="890"/>
    </location>
</feature>
<dbReference type="InterPro" id="IPR036322">
    <property type="entry name" value="WD40_repeat_dom_sf"/>
</dbReference>
<dbReference type="SUPFAM" id="SSF50978">
    <property type="entry name" value="WD40 repeat-like"/>
    <property type="match status" value="1"/>
</dbReference>
<sequence>MASCSLTQHLAQRALQARPSTAHTFPATVAGHPTVVDKLRVSQVLDGGHTGCVNTVQWSSTGRFLLSGSDDTQLCLWNAEANYALVTRCATGHTANIFSAEFMPKTADSVVVSCAGDGQIRVFDLHREALVGSVTSMGPTVRTYGVDMPSMAAPTAAPSFQLQRVYTCHNDRVKRIALENDNPHVFLTCGEDGRVRQFDLRLKSHHTLSEGDSTACTSWLVDYQRYGIDLYGLALNQWDKHYLVTAGTHPYVFLHDRRMLPAMCSTAHGLTNSPLHQPNKSQGMPAQSILRFKPRAVQGSSQIVHPTAVRFSSANRRELLASWSSEHIYLFDIHQGQGVPPPATGGKRTVGTCGQKPPLRPTLPTGSKPLPPQATAAPHPAPASPPASSPALSSAASSPPRPSRIQFSFLIQGRTRSASSPPVPTTASATVSSNPAMVRVSPPQRGRSSTSSSSSLAEASGFIQHRTRQTVLTSFVRGEPGAGIQIAELLAQTQASPSHLNSSPQAGLPMAMACANLPVFDHMVKAMVHFRELQPFNQAHLTSLPNPDGARIDEPWLPQVPLDVFCQVGSTLDHISRALDTASAWPYPNTLGIALRGLLGWYRAQWQLREPIDREADHTEMARQHLGRSLQAMTEAHRYALQWQEAYRTDGSRETVHPMTTSALPPNSATVLQSPHTPAAAGVPLLNLHPQLFGLDSALLDTFVRSTQSAVERTRTLLDQMADSRSPPGSLHVLPASAIILDFTIAPSVLQLFGLENDPPPTTTSLPPMGTSVLPPLPHSGASQLTSSSIATSTTARSSRSRLCQEIRPYQAAAGSTSSLASSTADPTQPATSPIQPGYDWPWYHPSSENSTESDADMQIDSDTPFTDTDSIAPSGSEDLGSDSAVDGVSDSDPPLAALACDATVPVQEPIRSFRGHANIETVKDVNFFGTHDEYVISGSDDGNLFLWDKATGKLRLILQGDRDVVNVTQGHPFQPTIAVSGIDNTIKLVNPFAHPQNARADATLDFDRQPGTDSSYPSLFARMGPPNTALNGGGGGLWSWSHDVPEDQTSPERFFPYFSRNLIHRQSEIIAANESHRSHSYNYSLLTRNLLTSLMGHGFIRQHGWLDHASDSDAHSSENEELAPDEPSS</sequence>
<proteinExistence type="predicted"/>
<dbReference type="InterPro" id="IPR015943">
    <property type="entry name" value="WD40/YVTN_repeat-like_dom_sf"/>
</dbReference>
<evidence type="ECO:0000256" key="2">
    <source>
        <dbReference type="ARBA" id="ARBA00022737"/>
    </source>
</evidence>
<keyword evidence="1 3" id="KW-0853">WD repeat</keyword>
<feature type="region of interest" description="Disordered" evidence="4">
    <location>
        <begin position="339"/>
        <end position="461"/>
    </location>
</feature>
<evidence type="ECO:0000313" key="6">
    <source>
        <dbReference type="Proteomes" id="UP001151582"/>
    </source>
</evidence>
<feature type="compositionally biased region" description="Pro residues" evidence="4">
    <location>
        <begin position="379"/>
        <end position="388"/>
    </location>
</feature>
<dbReference type="PROSITE" id="PS50082">
    <property type="entry name" value="WD_REPEATS_2"/>
    <property type="match status" value="3"/>
</dbReference>
<dbReference type="InterPro" id="IPR001680">
    <property type="entry name" value="WD40_rpt"/>
</dbReference>
<keyword evidence="2" id="KW-0677">Repeat</keyword>
<feature type="repeat" description="WD" evidence="3">
    <location>
        <begin position="90"/>
        <end position="133"/>
    </location>
</feature>
<dbReference type="OrthoDB" id="4869960at2759"/>
<dbReference type="GO" id="GO:0080008">
    <property type="term" value="C:Cul4-RING E3 ubiquitin ligase complex"/>
    <property type="evidence" value="ECO:0007669"/>
    <property type="project" value="TreeGrafter"/>
</dbReference>
<dbReference type="SMART" id="SM00320">
    <property type="entry name" value="WD40"/>
    <property type="match status" value="5"/>
</dbReference>
<protein>
    <recommendedName>
        <fullName evidence="7">WD40-repeat-containing domain protein</fullName>
    </recommendedName>
</protein>
<feature type="compositionally biased region" description="Low complexity" evidence="4">
    <location>
        <begin position="782"/>
        <end position="802"/>
    </location>
</feature>
<feature type="region of interest" description="Disordered" evidence="4">
    <location>
        <begin position="760"/>
        <end position="802"/>
    </location>
</feature>
<dbReference type="PANTHER" id="PTHR15574:SF40">
    <property type="entry name" value="WD AND TETRATRICOPEPTIDE REPEATS PROTEIN 1"/>
    <property type="match status" value="1"/>
</dbReference>
<feature type="compositionally biased region" description="Polar residues" evidence="4">
    <location>
        <begin position="861"/>
        <end position="874"/>
    </location>
</feature>
<keyword evidence="6" id="KW-1185">Reference proteome</keyword>
<comment type="caution">
    <text evidence="5">The sequence shown here is derived from an EMBL/GenBank/DDBJ whole genome shotgun (WGS) entry which is preliminary data.</text>
</comment>
<evidence type="ECO:0000313" key="5">
    <source>
        <dbReference type="EMBL" id="KAJ1985195.1"/>
    </source>
</evidence>
<dbReference type="AlphaFoldDB" id="A0A9W8BCD1"/>
<feature type="repeat" description="WD" evidence="3">
    <location>
        <begin position="46"/>
        <end position="87"/>
    </location>
</feature>